<name>A0A1X4XWP1_9BACT</name>
<reference evidence="2 3" key="1">
    <citation type="journal article" date="2017" name="Front. Microbiol.">
        <title>Genome Sequence of Desulfurella amilsii Strain TR1 and Comparative Genomics of Desulfurellaceae Family.</title>
        <authorList>
            <person name="Florentino A.P."/>
            <person name="Stams A.J."/>
            <person name="Sanchez-Andrea I."/>
        </authorList>
    </citation>
    <scope>NUCLEOTIDE SEQUENCE [LARGE SCALE GENOMIC DNA]</scope>
    <source>
        <strain evidence="2 3">TR1</strain>
    </source>
</reference>
<proteinExistence type="predicted"/>
<dbReference type="EMBL" id="MDSU01000018">
    <property type="protein sequence ID" value="OSS41951.1"/>
    <property type="molecule type" value="Genomic_DNA"/>
</dbReference>
<dbReference type="OrthoDB" id="9790662at2"/>
<dbReference type="AlphaFoldDB" id="A0A1X4XWP1"/>
<dbReference type="InterPro" id="IPR045865">
    <property type="entry name" value="ACT-like_dom_sf"/>
</dbReference>
<dbReference type="SUPFAM" id="SSF55021">
    <property type="entry name" value="ACT-like"/>
    <property type="match status" value="2"/>
</dbReference>
<dbReference type="PANTHER" id="PTHR40099">
    <property type="entry name" value="ACETOLACTATE SYNTHASE, SMALL SUBUNIT"/>
    <property type="match status" value="1"/>
</dbReference>
<comment type="caution">
    <text evidence="2">The sequence shown here is derived from an EMBL/GenBank/DDBJ whole genome shotgun (WGS) entry which is preliminary data.</text>
</comment>
<dbReference type="InterPro" id="IPR045739">
    <property type="entry name" value="ACT_dom_pair"/>
</dbReference>
<accession>A0A1X4XWP1</accession>
<gene>
    <name evidence="2" type="ORF">DESAMIL20_1504</name>
</gene>
<evidence type="ECO:0000313" key="2">
    <source>
        <dbReference type="EMBL" id="OSS41951.1"/>
    </source>
</evidence>
<dbReference type="Gene3D" id="3.30.2130.10">
    <property type="entry name" value="VC0802-like"/>
    <property type="match status" value="1"/>
</dbReference>
<evidence type="ECO:0000259" key="1">
    <source>
        <dbReference type="PROSITE" id="PS51671"/>
    </source>
</evidence>
<sequence length="145" mass="15965">MKRIKQISVFVENKPGRLLDVVEVLGSNDIDIKAISLADSSDFGIVRLICEDPESAYKVIAKNDFTASLTEVLAIAISDKPGSLAKVLRALKESGINIEYMYGFSAKMKDYAVMIMKVSNLEETIKCCISNNIRILSESDIKSVV</sequence>
<feature type="domain" description="ACT" evidence="1">
    <location>
        <begin position="72"/>
        <end position="145"/>
    </location>
</feature>
<organism evidence="2 3">
    <name type="scientific">Desulfurella amilsii</name>
    <dbReference type="NCBI Taxonomy" id="1562698"/>
    <lineage>
        <taxon>Bacteria</taxon>
        <taxon>Pseudomonadati</taxon>
        <taxon>Campylobacterota</taxon>
        <taxon>Desulfurellia</taxon>
        <taxon>Desulfurellales</taxon>
        <taxon>Desulfurellaceae</taxon>
        <taxon>Desulfurella</taxon>
    </lineage>
</organism>
<protein>
    <submittedName>
        <fullName evidence="2">Amino acid-binding ACT</fullName>
    </submittedName>
</protein>
<dbReference type="RefSeq" id="WP_086034203.1">
    <property type="nucleotide sequence ID" value="NZ_MDSU01000018.1"/>
</dbReference>
<evidence type="ECO:0000313" key="3">
    <source>
        <dbReference type="Proteomes" id="UP000194141"/>
    </source>
</evidence>
<dbReference type="STRING" id="1562698.DESAMIL20_1504"/>
<dbReference type="PANTHER" id="PTHR40099:SF1">
    <property type="entry name" value="ACETOLACTATE SYNTHASE, SMALL SUBUNIT"/>
    <property type="match status" value="1"/>
</dbReference>
<dbReference type="PROSITE" id="PS51671">
    <property type="entry name" value="ACT"/>
    <property type="match status" value="1"/>
</dbReference>
<keyword evidence="3" id="KW-1185">Reference proteome</keyword>
<dbReference type="CDD" id="cd04882">
    <property type="entry name" value="ACT_Bt0572_2"/>
    <property type="match status" value="1"/>
</dbReference>
<dbReference type="Pfam" id="PF19571">
    <property type="entry name" value="ACT_8"/>
    <property type="match status" value="1"/>
</dbReference>
<dbReference type="Proteomes" id="UP000194141">
    <property type="component" value="Unassembled WGS sequence"/>
</dbReference>
<dbReference type="InterPro" id="IPR002912">
    <property type="entry name" value="ACT_dom"/>
</dbReference>